<dbReference type="SMART" id="SM00822">
    <property type="entry name" value="PKS_KR"/>
    <property type="match status" value="1"/>
</dbReference>
<dbReference type="PANTHER" id="PTHR43245:SF51">
    <property type="entry name" value="SHORT CHAIN DEHYDROGENASE_REDUCTASE FAMILY 42E, MEMBER 2"/>
    <property type="match status" value="1"/>
</dbReference>
<keyword evidence="6" id="KW-1185">Reference proteome</keyword>
<dbReference type="InterPro" id="IPR050177">
    <property type="entry name" value="Lipid_A_modif_metabolic_enz"/>
</dbReference>
<dbReference type="InterPro" id="IPR036291">
    <property type="entry name" value="NAD(P)-bd_dom_sf"/>
</dbReference>
<dbReference type="EMBL" id="LN891051">
    <property type="protein sequence ID" value="CUS10274.1"/>
    <property type="molecule type" value="Genomic_DNA"/>
</dbReference>
<organism evidence="5 6">
    <name type="scientific">Tuber aestivum</name>
    <name type="common">summer truffle</name>
    <dbReference type="NCBI Taxonomy" id="59557"/>
    <lineage>
        <taxon>Eukaryota</taxon>
        <taxon>Fungi</taxon>
        <taxon>Dikarya</taxon>
        <taxon>Ascomycota</taxon>
        <taxon>Pezizomycotina</taxon>
        <taxon>Pezizomycetes</taxon>
        <taxon>Pezizales</taxon>
        <taxon>Tuberaceae</taxon>
        <taxon>Tuber</taxon>
    </lineage>
</organism>
<dbReference type="PROSITE" id="PS51257">
    <property type="entry name" value="PROKAR_LIPOPROTEIN"/>
    <property type="match status" value="1"/>
</dbReference>
<dbReference type="AlphaFoldDB" id="A0A292PT20"/>
<comment type="similarity">
    <text evidence="1">Belongs to the 3-beta-HSD family.</text>
</comment>
<keyword evidence="2" id="KW-0560">Oxidoreductase</keyword>
<dbReference type="GO" id="GO:0006694">
    <property type="term" value="P:steroid biosynthetic process"/>
    <property type="evidence" value="ECO:0007669"/>
    <property type="project" value="InterPro"/>
</dbReference>
<dbReference type="PANTHER" id="PTHR43245">
    <property type="entry name" value="BIFUNCTIONAL POLYMYXIN RESISTANCE PROTEIN ARNA"/>
    <property type="match status" value="1"/>
</dbReference>
<accession>A0A292PT20</accession>
<evidence type="ECO:0000256" key="1">
    <source>
        <dbReference type="ARBA" id="ARBA00009219"/>
    </source>
</evidence>
<dbReference type="Pfam" id="PF01073">
    <property type="entry name" value="3Beta_HSD"/>
    <property type="match status" value="2"/>
</dbReference>
<evidence type="ECO:0000313" key="6">
    <source>
        <dbReference type="Proteomes" id="UP001412239"/>
    </source>
</evidence>
<dbReference type="InterPro" id="IPR057326">
    <property type="entry name" value="KR_dom"/>
</dbReference>
<sequence>MASTKRQHLNNVLIVGGCGFLGQHVVTLLKEHHPECEISVMDLRLSNTLAGVTYLEGDITSRESVDSVLSKVKPEAVIDTVSPVHGLGQAVYYKVNVDGTKVLLEASGDAGVKVFVFTSSASVVFDGASDLISVNESAPIASPAMDPYTETKDGVGSQSQRRDVYDRIETFWTFWVCLTPIPKPGAENKLTWYSLGTRPGDRQLIPGMLGVLARGQTKFQIGNNENLFDFTYIVNAAWAHILATEKLIALSLDTPKTPETPDGETYFITNGEPCYFWDFPRTIWAIRGHIAPFHIVMPAAVGVAMGGAAELFAWLLNREPGLSRFRVRFSCWNRYFDIRKARQMLGYQPLVKLYDGLVETLKWFDEQEKMETAKKGQ</sequence>
<dbReference type="Proteomes" id="UP001412239">
    <property type="component" value="Unassembled WGS sequence"/>
</dbReference>
<proteinExistence type="inferred from homology"/>
<evidence type="ECO:0000313" key="5">
    <source>
        <dbReference type="EMBL" id="CUS10274.1"/>
    </source>
</evidence>
<evidence type="ECO:0000259" key="4">
    <source>
        <dbReference type="SMART" id="SM00822"/>
    </source>
</evidence>
<feature type="transmembrane region" description="Helical" evidence="3">
    <location>
        <begin position="295"/>
        <end position="316"/>
    </location>
</feature>
<keyword evidence="3" id="KW-1133">Transmembrane helix</keyword>
<reference evidence="5" key="1">
    <citation type="submission" date="2015-10" db="EMBL/GenBank/DDBJ databases">
        <authorList>
            <person name="Regsiter A."/>
            <person name="william w."/>
        </authorList>
    </citation>
    <scope>NUCLEOTIDE SEQUENCE</scope>
    <source>
        <strain evidence="5">Montdore</strain>
    </source>
</reference>
<dbReference type="SUPFAM" id="SSF51735">
    <property type="entry name" value="NAD(P)-binding Rossmann-fold domains"/>
    <property type="match status" value="1"/>
</dbReference>
<gene>
    <name evidence="5" type="ORF">GSTUAT00005644001</name>
</gene>
<protein>
    <recommendedName>
        <fullName evidence="4">Ketoreductase domain-containing protein</fullName>
    </recommendedName>
</protein>
<dbReference type="Gene3D" id="3.40.50.720">
    <property type="entry name" value="NAD(P)-binding Rossmann-like Domain"/>
    <property type="match status" value="2"/>
</dbReference>
<evidence type="ECO:0000256" key="3">
    <source>
        <dbReference type="SAM" id="Phobius"/>
    </source>
</evidence>
<feature type="domain" description="Ketoreductase" evidence="4">
    <location>
        <begin position="10"/>
        <end position="143"/>
    </location>
</feature>
<dbReference type="InterPro" id="IPR002225">
    <property type="entry name" value="3Beta_OHSteriod_DH/Estase"/>
</dbReference>
<keyword evidence="3" id="KW-0472">Membrane</keyword>
<dbReference type="GO" id="GO:0016616">
    <property type="term" value="F:oxidoreductase activity, acting on the CH-OH group of donors, NAD or NADP as acceptor"/>
    <property type="evidence" value="ECO:0007669"/>
    <property type="project" value="InterPro"/>
</dbReference>
<name>A0A292PT20_9PEZI</name>
<evidence type="ECO:0000256" key="2">
    <source>
        <dbReference type="ARBA" id="ARBA00023002"/>
    </source>
</evidence>
<keyword evidence="3" id="KW-0812">Transmembrane</keyword>